<dbReference type="Proteomes" id="UP000824469">
    <property type="component" value="Unassembled WGS sequence"/>
</dbReference>
<evidence type="ECO:0000256" key="5">
    <source>
        <dbReference type="ARBA" id="ARBA00022842"/>
    </source>
</evidence>
<evidence type="ECO:0000256" key="6">
    <source>
        <dbReference type="ARBA" id="ARBA00022908"/>
    </source>
</evidence>
<dbReference type="GO" id="GO:0006310">
    <property type="term" value="P:DNA recombination"/>
    <property type="evidence" value="ECO:0007669"/>
    <property type="project" value="UniProtKB-KW"/>
</dbReference>
<dbReference type="GO" id="GO:0003887">
    <property type="term" value="F:DNA-directed DNA polymerase activity"/>
    <property type="evidence" value="ECO:0007669"/>
    <property type="project" value="UniProtKB-KW"/>
</dbReference>
<proteinExistence type="predicted"/>
<dbReference type="InterPro" id="IPR001584">
    <property type="entry name" value="Integrase_cat-core"/>
</dbReference>
<evidence type="ECO:0000256" key="4">
    <source>
        <dbReference type="ARBA" id="ARBA00022801"/>
    </source>
</evidence>
<keyword evidence="6" id="KW-0229">DNA integration</keyword>
<dbReference type="GO" id="GO:0004519">
    <property type="term" value="F:endonuclease activity"/>
    <property type="evidence" value="ECO:0007669"/>
    <property type="project" value="UniProtKB-KW"/>
</dbReference>
<dbReference type="EMBL" id="JAHRHJ020000009">
    <property type="protein sequence ID" value="KAH9302162.1"/>
    <property type="molecule type" value="Genomic_DNA"/>
</dbReference>
<accession>A0AA38CLT3</accession>
<dbReference type="GO" id="GO:0016787">
    <property type="term" value="F:hydrolase activity"/>
    <property type="evidence" value="ECO:0007669"/>
    <property type="project" value="UniProtKB-KW"/>
</dbReference>
<protein>
    <recommendedName>
        <fullName evidence="10">Integrase catalytic domain-containing protein</fullName>
    </recommendedName>
</protein>
<dbReference type="InterPro" id="IPR036397">
    <property type="entry name" value="RNaseH_sf"/>
</dbReference>
<name>A0AA38CLT3_TAXCH</name>
<dbReference type="GO" id="GO:0003964">
    <property type="term" value="F:RNA-directed DNA polymerase activity"/>
    <property type="evidence" value="ECO:0007669"/>
    <property type="project" value="UniProtKB-KW"/>
</dbReference>
<feature type="domain" description="Integrase catalytic" evidence="10">
    <location>
        <begin position="1"/>
        <end position="57"/>
    </location>
</feature>
<keyword evidence="3" id="KW-0255">Endonuclease</keyword>
<dbReference type="PANTHER" id="PTHR42648">
    <property type="entry name" value="TRANSPOSASE, PUTATIVE-RELATED"/>
    <property type="match status" value="1"/>
</dbReference>
<evidence type="ECO:0000259" key="10">
    <source>
        <dbReference type="PROSITE" id="PS50994"/>
    </source>
</evidence>
<sequence length="57" mass="6553">NETGLKLKCLRTDNGGEYCNNEFDDYCSKNGIRRQKTVLGTPQQNGVLERMNRTIME</sequence>
<keyword evidence="8" id="KW-0808">Transferase</keyword>
<evidence type="ECO:0000256" key="3">
    <source>
        <dbReference type="ARBA" id="ARBA00022759"/>
    </source>
</evidence>
<keyword evidence="4" id="KW-0378">Hydrolase</keyword>
<reference evidence="11 12" key="1">
    <citation type="journal article" date="2021" name="Nat. Plants">
        <title>The Taxus genome provides insights into paclitaxel biosynthesis.</title>
        <authorList>
            <person name="Xiong X."/>
            <person name="Gou J."/>
            <person name="Liao Q."/>
            <person name="Li Y."/>
            <person name="Zhou Q."/>
            <person name="Bi G."/>
            <person name="Li C."/>
            <person name="Du R."/>
            <person name="Wang X."/>
            <person name="Sun T."/>
            <person name="Guo L."/>
            <person name="Liang H."/>
            <person name="Lu P."/>
            <person name="Wu Y."/>
            <person name="Zhang Z."/>
            <person name="Ro D.K."/>
            <person name="Shang Y."/>
            <person name="Huang S."/>
            <person name="Yan J."/>
        </authorList>
    </citation>
    <scope>NUCLEOTIDE SEQUENCE [LARGE SCALE GENOMIC DNA]</scope>
    <source>
        <strain evidence="11">Ta-2019</strain>
    </source>
</reference>
<keyword evidence="7" id="KW-0695">RNA-directed DNA polymerase</keyword>
<evidence type="ECO:0000256" key="8">
    <source>
        <dbReference type="ARBA" id="ARBA00022932"/>
    </source>
</evidence>
<organism evidence="11 12">
    <name type="scientific">Taxus chinensis</name>
    <name type="common">Chinese yew</name>
    <name type="synonym">Taxus wallichiana var. chinensis</name>
    <dbReference type="NCBI Taxonomy" id="29808"/>
    <lineage>
        <taxon>Eukaryota</taxon>
        <taxon>Viridiplantae</taxon>
        <taxon>Streptophyta</taxon>
        <taxon>Embryophyta</taxon>
        <taxon>Tracheophyta</taxon>
        <taxon>Spermatophyta</taxon>
        <taxon>Pinopsida</taxon>
        <taxon>Pinidae</taxon>
        <taxon>Conifers II</taxon>
        <taxon>Cupressales</taxon>
        <taxon>Taxaceae</taxon>
        <taxon>Taxus</taxon>
    </lineage>
</organism>
<keyword evidence="12" id="KW-1185">Reference proteome</keyword>
<gene>
    <name evidence="11" type="ORF">KI387_013745</name>
</gene>
<dbReference type="Gene3D" id="3.30.420.10">
    <property type="entry name" value="Ribonuclease H-like superfamily/Ribonuclease H"/>
    <property type="match status" value="1"/>
</dbReference>
<dbReference type="GO" id="GO:0046872">
    <property type="term" value="F:metal ion binding"/>
    <property type="evidence" value="ECO:0007669"/>
    <property type="project" value="UniProtKB-KW"/>
</dbReference>
<keyword evidence="1" id="KW-0540">Nuclease</keyword>
<evidence type="ECO:0000313" key="11">
    <source>
        <dbReference type="EMBL" id="KAH9302162.1"/>
    </source>
</evidence>
<dbReference type="SUPFAM" id="SSF53098">
    <property type="entry name" value="Ribonuclease H-like"/>
    <property type="match status" value="1"/>
</dbReference>
<evidence type="ECO:0000256" key="9">
    <source>
        <dbReference type="ARBA" id="ARBA00023172"/>
    </source>
</evidence>
<keyword evidence="2" id="KW-0479">Metal-binding</keyword>
<keyword evidence="8" id="KW-0548">Nucleotidyltransferase</keyword>
<dbReference type="GO" id="GO:0003676">
    <property type="term" value="F:nucleic acid binding"/>
    <property type="evidence" value="ECO:0007669"/>
    <property type="project" value="InterPro"/>
</dbReference>
<dbReference type="PANTHER" id="PTHR42648:SF11">
    <property type="entry name" value="TRANSPOSON TY4-P GAG-POL POLYPROTEIN"/>
    <property type="match status" value="1"/>
</dbReference>
<dbReference type="PROSITE" id="PS50994">
    <property type="entry name" value="INTEGRASE"/>
    <property type="match status" value="1"/>
</dbReference>
<feature type="non-terminal residue" evidence="11">
    <location>
        <position position="1"/>
    </location>
</feature>
<dbReference type="InterPro" id="IPR012337">
    <property type="entry name" value="RNaseH-like_sf"/>
</dbReference>
<feature type="non-terminal residue" evidence="11">
    <location>
        <position position="57"/>
    </location>
</feature>
<evidence type="ECO:0000256" key="2">
    <source>
        <dbReference type="ARBA" id="ARBA00022723"/>
    </source>
</evidence>
<comment type="caution">
    <text evidence="11">The sequence shown here is derived from an EMBL/GenBank/DDBJ whole genome shotgun (WGS) entry which is preliminary data.</text>
</comment>
<dbReference type="GO" id="GO:0015074">
    <property type="term" value="P:DNA integration"/>
    <property type="evidence" value="ECO:0007669"/>
    <property type="project" value="UniProtKB-KW"/>
</dbReference>
<dbReference type="InterPro" id="IPR039537">
    <property type="entry name" value="Retrotran_Ty1/copia-like"/>
</dbReference>
<evidence type="ECO:0000256" key="7">
    <source>
        <dbReference type="ARBA" id="ARBA00022918"/>
    </source>
</evidence>
<keyword evidence="8" id="KW-0239">DNA-directed DNA polymerase</keyword>
<evidence type="ECO:0000313" key="12">
    <source>
        <dbReference type="Proteomes" id="UP000824469"/>
    </source>
</evidence>
<keyword evidence="9" id="KW-0233">DNA recombination</keyword>
<keyword evidence="5" id="KW-0460">Magnesium</keyword>
<evidence type="ECO:0000256" key="1">
    <source>
        <dbReference type="ARBA" id="ARBA00022722"/>
    </source>
</evidence>
<dbReference type="AlphaFoldDB" id="A0AA38CLT3"/>